<name>A0AB39RZ80_9ACTN</name>
<evidence type="ECO:0000256" key="4">
    <source>
        <dbReference type="ARBA" id="ARBA00023180"/>
    </source>
</evidence>
<sequence length="504" mass="50073">MTSTTRSRRRTASAALAAASFLLLAGLGIAAAPASYAGTPGGTSARDRNSDFDGDGYDDILIGAPDGTVGGKKGAGFVTVQYGAPHGIGTNNSVPKGRTALFSQNTAGVPGTAQTGDSFGAAVATGDLDGDGYDDAVIGAPGKEAGALEDAGQVTVLYGSKNGLGAARSAAFASAAPAAGARFGLAVTAARLTGETPADVVAVLDQRGAELFTYSGGALRHTGSLDTTAHPAGRAIQPAYLTTGDYDADGYADLVVSGYSPDDDYAQGWSAVYSGGEHGLTHLRDLRGGISTASGDINKDGYDDLVTGQNSSPDAEAEGLTGGLVGVYYGGEEGPKGLESEDGTPQWWTQNSPGVPGTGEHGDAWGSELSVGDVDGDGYADLAIGAPGENIGTVADAGAVWLLRGSADGLTATGAQSFDQNTAGVPGTAESGDLWGAQVRLADTDRDGHAELLAAAPGEDTQDGVVWQLPASTKGLVADGSWLYGAGALGNSAGTARFGAAIDE</sequence>
<keyword evidence="4" id="KW-0325">Glycoprotein</keyword>
<accession>A0AB39RZ80</accession>
<evidence type="ECO:0000256" key="1">
    <source>
        <dbReference type="ARBA" id="ARBA00022729"/>
    </source>
</evidence>
<reference evidence="6" key="1">
    <citation type="submission" date="2024-07" db="EMBL/GenBank/DDBJ databases">
        <authorList>
            <person name="Yu S.T."/>
        </authorList>
    </citation>
    <scope>NUCLEOTIDE SEQUENCE</scope>
    <source>
        <strain evidence="6">R35</strain>
    </source>
</reference>
<feature type="chain" id="PRO_5044208274" evidence="5">
    <location>
        <begin position="38"/>
        <end position="504"/>
    </location>
</feature>
<dbReference type="GO" id="GO:0007229">
    <property type="term" value="P:integrin-mediated signaling pathway"/>
    <property type="evidence" value="ECO:0007669"/>
    <property type="project" value="UniProtKB-KW"/>
</dbReference>
<feature type="signal peptide" evidence="5">
    <location>
        <begin position="1"/>
        <end position="37"/>
    </location>
</feature>
<dbReference type="PROSITE" id="PS51470">
    <property type="entry name" value="FG_GAP"/>
    <property type="match status" value="2"/>
</dbReference>
<dbReference type="EMBL" id="CP163440">
    <property type="protein sequence ID" value="XDQ59966.1"/>
    <property type="molecule type" value="Genomic_DNA"/>
</dbReference>
<dbReference type="InterPro" id="IPR006311">
    <property type="entry name" value="TAT_signal"/>
</dbReference>
<dbReference type="SUPFAM" id="SSF69318">
    <property type="entry name" value="Integrin alpha N-terminal domain"/>
    <property type="match status" value="1"/>
</dbReference>
<dbReference type="InterPro" id="IPR028994">
    <property type="entry name" value="Integrin_alpha_N"/>
</dbReference>
<evidence type="ECO:0000256" key="3">
    <source>
        <dbReference type="ARBA" id="ARBA00022801"/>
    </source>
</evidence>
<dbReference type="InterPro" id="IPR013519">
    <property type="entry name" value="Int_alpha_beta-p"/>
</dbReference>
<proteinExistence type="predicted"/>
<gene>
    <name evidence="6" type="ORF">AB5J50_03925</name>
</gene>
<dbReference type="Pfam" id="PF01839">
    <property type="entry name" value="FG-GAP"/>
    <property type="match status" value="5"/>
</dbReference>
<dbReference type="PANTHER" id="PTHR23221:SF7">
    <property type="entry name" value="PHOSPHATIDYLINOSITOL-GLYCAN-SPECIFIC PHOSPHOLIPASE D"/>
    <property type="match status" value="1"/>
</dbReference>
<dbReference type="PROSITE" id="PS51318">
    <property type="entry name" value="TAT"/>
    <property type="match status" value="1"/>
</dbReference>
<evidence type="ECO:0000256" key="2">
    <source>
        <dbReference type="ARBA" id="ARBA00022737"/>
    </source>
</evidence>
<keyword evidence="2" id="KW-0677">Repeat</keyword>
<keyword evidence="1 5" id="KW-0732">Signal</keyword>
<dbReference type="InterPro" id="IPR013517">
    <property type="entry name" value="FG-GAP"/>
</dbReference>
<dbReference type="AlphaFoldDB" id="A0AB39RZ80"/>
<dbReference type="SMART" id="SM00191">
    <property type="entry name" value="Int_alpha"/>
    <property type="match status" value="5"/>
</dbReference>
<dbReference type="Gene3D" id="2.130.10.130">
    <property type="entry name" value="Integrin alpha, N-terminal"/>
    <property type="match status" value="2"/>
</dbReference>
<dbReference type="RefSeq" id="WP_369254903.1">
    <property type="nucleotide sequence ID" value="NZ_CP163440.1"/>
</dbReference>
<dbReference type="GO" id="GO:0016787">
    <property type="term" value="F:hydrolase activity"/>
    <property type="evidence" value="ECO:0007669"/>
    <property type="project" value="UniProtKB-KW"/>
</dbReference>
<dbReference type="PANTHER" id="PTHR23221">
    <property type="entry name" value="GLYCOSYLPHOSPHATIDYLINOSITOL PHOSPHOLIPASE D"/>
    <property type="match status" value="1"/>
</dbReference>
<evidence type="ECO:0000313" key="6">
    <source>
        <dbReference type="EMBL" id="XDQ59966.1"/>
    </source>
</evidence>
<protein>
    <submittedName>
        <fullName evidence="6">Integrin alpha</fullName>
    </submittedName>
</protein>
<keyword evidence="6" id="KW-0401">Integrin</keyword>
<keyword evidence="3" id="KW-0378">Hydrolase</keyword>
<organism evidence="6">
    <name type="scientific">Streptomyces sp. R35</name>
    <dbReference type="NCBI Taxonomy" id="3238630"/>
    <lineage>
        <taxon>Bacteria</taxon>
        <taxon>Bacillati</taxon>
        <taxon>Actinomycetota</taxon>
        <taxon>Actinomycetes</taxon>
        <taxon>Kitasatosporales</taxon>
        <taxon>Streptomycetaceae</taxon>
        <taxon>Streptomyces</taxon>
    </lineage>
</organism>
<evidence type="ECO:0000256" key="5">
    <source>
        <dbReference type="SAM" id="SignalP"/>
    </source>
</evidence>